<evidence type="ECO:0000313" key="14">
    <source>
        <dbReference type="Proteomes" id="UP000298284"/>
    </source>
</evidence>
<dbReference type="EMBL" id="SRKZ01000005">
    <property type="protein sequence ID" value="TGD78939.1"/>
    <property type="molecule type" value="Genomic_DNA"/>
</dbReference>
<evidence type="ECO:0000256" key="2">
    <source>
        <dbReference type="ARBA" id="ARBA00022448"/>
    </source>
</evidence>
<dbReference type="InterPro" id="IPR000531">
    <property type="entry name" value="Beta-barrel_TonB"/>
</dbReference>
<dbReference type="InterPro" id="IPR012910">
    <property type="entry name" value="Plug_dom"/>
</dbReference>
<dbReference type="InterPro" id="IPR023996">
    <property type="entry name" value="TonB-dep_OMP_SusC/RagA"/>
</dbReference>
<keyword evidence="3 8" id="KW-1134">Transmembrane beta strand</keyword>
<dbReference type="AlphaFoldDB" id="A0A4Z0MHI4"/>
<name>A0A4Z0MHI4_9BACT</name>
<dbReference type="SUPFAM" id="SSF56935">
    <property type="entry name" value="Porins"/>
    <property type="match status" value="1"/>
</dbReference>
<evidence type="ECO:0000256" key="8">
    <source>
        <dbReference type="PROSITE-ProRule" id="PRU01360"/>
    </source>
</evidence>
<dbReference type="InterPro" id="IPR037066">
    <property type="entry name" value="Plug_dom_sf"/>
</dbReference>
<evidence type="ECO:0000259" key="12">
    <source>
        <dbReference type="Pfam" id="PF07715"/>
    </source>
</evidence>
<sequence>MKKTLLLAVPIATLSVVQVFAQTRTISGRVTDRITGEGLPGVTVLVKGTSNGVSTNSDGTYTLTVPEAGGVITFSSVGFVAQERAIGTDAQINIGLSSDTKALSEVVVTGYGGTQDIKEITGSQSRVTEEKLLNQPVQSFDQALTGRAAGVQITSPGGTLADGVAIRIRGVNSLSNSSQPLFVVDGVPLNTLNNANVFNGGNGTRYNPLADINPNDIQSIDILKDAAAAAIYGSRAANGVILITTKRGKSGQNRLSFNSYVGFQEAARVPKVLNGDDFTLIQNEKAFNANAARPAQYPTAIIAKDIDLNGDGVPDRTNWMDEIFRKGIQQDYQVALSGGTELASYYASGDWTDQKGILANNQLKRGSIRLNLDITPKKWLKGGISSSYSKALNRGVLTDGYLAGVTVAGYNAPPNVPIYNPDGTYYLNSAGNLGNGNNLTQYVLNNYNHPTAITELQRNNNTTQRIIANGYLTVEPVAGLKLTSKFGIDYFDNLEDQYSSPLISGLGRSYNGLVQNNRLNQNLWNWQNYANYDKTFGDNHTVNLTAGVEYQEERQQQVYTPAENFVDPKYKNILDGLYAGTFTGGGSLTARGFQSYYGRANYSFANKYYASFTIRNDADSRFGKSNQRGTFPAGSIAWRISEEGFMSNYSFISDLKVRASYGIVGNSGGIGNYASVTTIGGGQYADVNGLSITQVGNPSLQWETSKKLDVGFDMSVLKDRIGVTFDFYNTNIDGLLLSAPVLLTTGLPGGAVSRNVGKMYNRGVELSLNTVNVRLENGFTWASQLNFSVLKNRVVELATPNDLITGVQRAGVGKSVGVYYLPEWAGVNPDNGNAQFKDKDGNIKQYNASTLTWTTLSGEPTSAIGAADFKYTKKSGYPTMYGGFDNTFSWKGIELGVFLQYSGGNLIYNATRQGLMTNSLNNNLEEIKDRWTTPGQKTDVPKLVLQDNVSTQNSTRWLEKGDFLRLRQVRLGYNLPKPALAAIGGMNNVNVYVMVQNAYVFTDYKGTDPEVNSNRNTTTGNIGYGTDNRSVPQPRSYVFGVNIGI</sequence>
<dbReference type="Pfam" id="PF07715">
    <property type="entry name" value="Plug"/>
    <property type="match status" value="1"/>
</dbReference>
<evidence type="ECO:0000256" key="4">
    <source>
        <dbReference type="ARBA" id="ARBA00022692"/>
    </source>
</evidence>
<evidence type="ECO:0000313" key="13">
    <source>
        <dbReference type="EMBL" id="TGD78939.1"/>
    </source>
</evidence>
<evidence type="ECO:0000256" key="6">
    <source>
        <dbReference type="ARBA" id="ARBA00023136"/>
    </source>
</evidence>
<proteinExistence type="inferred from homology"/>
<keyword evidence="14" id="KW-1185">Reference proteome</keyword>
<evidence type="ECO:0000256" key="10">
    <source>
        <dbReference type="SAM" id="SignalP"/>
    </source>
</evidence>
<dbReference type="InterPro" id="IPR039426">
    <property type="entry name" value="TonB-dep_rcpt-like"/>
</dbReference>
<evidence type="ECO:0000256" key="1">
    <source>
        <dbReference type="ARBA" id="ARBA00004571"/>
    </source>
</evidence>
<keyword evidence="10" id="KW-0732">Signal</keyword>
<accession>A0A4Z0MHI4</accession>
<feature type="chain" id="PRO_5021282754" evidence="10">
    <location>
        <begin position="22"/>
        <end position="1045"/>
    </location>
</feature>
<dbReference type="RefSeq" id="WP_135531928.1">
    <property type="nucleotide sequence ID" value="NZ_SRKZ01000005.1"/>
</dbReference>
<evidence type="ECO:0000259" key="11">
    <source>
        <dbReference type="Pfam" id="PF00593"/>
    </source>
</evidence>
<feature type="signal peptide" evidence="10">
    <location>
        <begin position="1"/>
        <end position="21"/>
    </location>
</feature>
<evidence type="ECO:0000256" key="5">
    <source>
        <dbReference type="ARBA" id="ARBA00023077"/>
    </source>
</evidence>
<dbReference type="GO" id="GO:0009279">
    <property type="term" value="C:cell outer membrane"/>
    <property type="evidence" value="ECO:0007669"/>
    <property type="project" value="UniProtKB-SubCell"/>
</dbReference>
<keyword evidence="6 8" id="KW-0472">Membrane</keyword>
<evidence type="ECO:0000256" key="9">
    <source>
        <dbReference type="RuleBase" id="RU003357"/>
    </source>
</evidence>
<dbReference type="InterPro" id="IPR023997">
    <property type="entry name" value="TonB-dep_OMP_SusC/RagA_CS"/>
</dbReference>
<dbReference type="OrthoDB" id="9768177at2"/>
<dbReference type="Gene3D" id="2.40.170.20">
    <property type="entry name" value="TonB-dependent receptor, beta-barrel domain"/>
    <property type="match status" value="1"/>
</dbReference>
<dbReference type="Gene3D" id="2.170.130.10">
    <property type="entry name" value="TonB-dependent receptor, plug domain"/>
    <property type="match status" value="1"/>
</dbReference>
<keyword evidence="7 8" id="KW-0998">Cell outer membrane</keyword>
<feature type="domain" description="TonB-dependent receptor plug" evidence="12">
    <location>
        <begin position="117"/>
        <end position="240"/>
    </location>
</feature>
<dbReference type="NCBIfam" id="TIGR04056">
    <property type="entry name" value="OMP_RagA_SusC"/>
    <property type="match status" value="1"/>
</dbReference>
<dbReference type="InterPro" id="IPR036942">
    <property type="entry name" value="Beta-barrel_TonB_sf"/>
</dbReference>
<dbReference type="PROSITE" id="PS52016">
    <property type="entry name" value="TONB_DEPENDENT_REC_3"/>
    <property type="match status" value="1"/>
</dbReference>
<gene>
    <name evidence="13" type="ORF">EU557_18375</name>
</gene>
<comment type="similarity">
    <text evidence="8 9">Belongs to the TonB-dependent receptor family.</text>
</comment>
<comment type="caution">
    <text evidence="13">The sequence shown here is derived from an EMBL/GenBank/DDBJ whole genome shotgun (WGS) entry which is preliminary data.</text>
</comment>
<dbReference type="NCBIfam" id="TIGR04057">
    <property type="entry name" value="SusC_RagA_signa"/>
    <property type="match status" value="1"/>
</dbReference>
<dbReference type="Gene3D" id="2.60.40.1120">
    <property type="entry name" value="Carboxypeptidase-like, regulatory domain"/>
    <property type="match status" value="1"/>
</dbReference>
<dbReference type="Pfam" id="PF13715">
    <property type="entry name" value="CarbopepD_reg_2"/>
    <property type="match status" value="1"/>
</dbReference>
<feature type="domain" description="TonB-dependent receptor-like beta-barrel" evidence="11">
    <location>
        <begin position="420"/>
        <end position="836"/>
    </location>
</feature>
<comment type="subcellular location">
    <subcellularLocation>
        <location evidence="1 8">Cell outer membrane</location>
        <topology evidence="1 8">Multi-pass membrane protein</topology>
    </subcellularLocation>
</comment>
<keyword evidence="2 8" id="KW-0813">Transport</keyword>
<protein>
    <submittedName>
        <fullName evidence="13">TonB-dependent receptor</fullName>
    </submittedName>
</protein>
<dbReference type="Pfam" id="PF00593">
    <property type="entry name" value="TonB_dep_Rec_b-barrel"/>
    <property type="match status" value="1"/>
</dbReference>
<dbReference type="InterPro" id="IPR008969">
    <property type="entry name" value="CarboxyPept-like_regulatory"/>
</dbReference>
<organism evidence="13 14">
    <name type="scientific">Hymenobacter wooponensis</name>
    <dbReference type="NCBI Taxonomy" id="1525360"/>
    <lineage>
        <taxon>Bacteria</taxon>
        <taxon>Pseudomonadati</taxon>
        <taxon>Bacteroidota</taxon>
        <taxon>Cytophagia</taxon>
        <taxon>Cytophagales</taxon>
        <taxon>Hymenobacteraceae</taxon>
        <taxon>Hymenobacter</taxon>
    </lineage>
</organism>
<keyword evidence="13" id="KW-0675">Receptor</keyword>
<dbReference type="SUPFAM" id="SSF49464">
    <property type="entry name" value="Carboxypeptidase regulatory domain-like"/>
    <property type="match status" value="1"/>
</dbReference>
<dbReference type="Proteomes" id="UP000298284">
    <property type="component" value="Unassembled WGS sequence"/>
</dbReference>
<evidence type="ECO:0000256" key="7">
    <source>
        <dbReference type="ARBA" id="ARBA00023237"/>
    </source>
</evidence>
<evidence type="ECO:0000256" key="3">
    <source>
        <dbReference type="ARBA" id="ARBA00022452"/>
    </source>
</evidence>
<keyword evidence="5 9" id="KW-0798">TonB box</keyword>
<reference evidence="13 14" key="1">
    <citation type="submission" date="2019-04" db="EMBL/GenBank/DDBJ databases">
        <authorList>
            <person name="Feng G."/>
            <person name="Zhang J."/>
            <person name="Zhu H."/>
        </authorList>
    </citation>
    <scope>NUCLEOTIDE SEQUENCE [LARGE SCALE GENOMIC DNA]</scope>
    <source>
        <strain evidence="13 14">JCM 19491</strain>
    </source>
</reference>
<keyword evidence="4 8" id="KW-0812">Transmembrane</keyword>